<sequence>MPESTIIFYDLASNRPEFCWSLNTWKTRITLNYKGIPYKTEWLEFPEIEGRCKEMGIPPSSTGPDGSGIYTLPAIWDPRTKVGISESYRIAQYLDKTYPDTPSVLFDGIEVYDQVINGSPDVPELRSLGFFLMPYNFHLQNPVSQEYYKRKIEARFGKNWEDVLPTGEA</sequence>
<dbReference type="EMBL" id="KN819208">
    <property type="protein sequence ID" value="KIL53849.1"/>
    <property type="molecule type" value="Genomic_DNA"/>
</dbReference>
<accession>A0A0C2SIT1</accession>
<name>A0A0C2SIT1_AMAMK</name>
<evidence type="ECO:0000313" key="2">
    <source>
        <dbReference type="EMBL" id="KIL53849.1"/>
    </source>
</evidence>
<feature type="domain" description="GST N-terminal" evidence="1">
    <location>
        <begin position="20"/>
        <end position="96"/>
    </location>
</feature>
<protein>
    <recommendedName>
        <fullName evidence="1">GST N-terminal domain-containing protein</fullName>
    </recommendedName>
</protein>
<dbReference type="Proteomes" id="UP000054549">
    <property type="component" value="Unassembled WGS sequence"/>
</dbReference>
<reference evidence="2 3" key="1">
    <citation type="submission" date="2014-04" db="EMBL/GenBank/DDBJ databases">
        <title>Evolutionary Origins and Diversification of the Mycorrhizal Mutualists.</title>
        <authorList>
            <consortium name="DOE Joint Genome Institute"/>
            <consortium name="Mycorrhizal Genomics Consortium"/>
            <person name="Kohler A."/>
            <person name="Kuo A."/>
            <person name="Nagy L.G."/>
            <person name="Floudas D."/>
            <person name="Copeland A."/>
            <person name="Barry K.W."/>
            <person name="Cichocki N."/>
            <person name="Veneault-Fourrey C."/>
            <person name="LaButti K."/>
            <person name="Lindquist E.A."/>
            <person name="Lipzen A."/>
            <person name="Lundell T."/>
            <person name="Morin E."/>
            <person name="Murat C."/>
            <person name="Riley R."/>
            <person name="Ohm R."/>
            <person name="Sun H."/>
            <person name="Tunlid A."/>
            <person name="Henrissat B."/>
            <person name="Grigoriev I.V."/>
            <person name="Hibbett D.S."/>
            <person name="Martin F."/>
        </authorList>
    </citation>
    <scope>NUCLEOTIDE SEQUENCE [LARGE SCALE GENOMIC DNA]</scope>
    <source>
        <strain evidence="2 3">Koide BX008</strain>
    </source>
</reference>
<dbReference type="AlphaFoldDB" id="A0A0C2SIT1"/>
<organism evidence="2 3">
    <name type="scientific">Amanita muscaria (strain Koide BX008)</name>
    <dbReference type="NCBI Taxonomy" id="946122"/>
    <lineage>
        <taxon>Eukaryota</taxon>
        <taxon>Fungi</taxon>
        <taxon>Dikarya</taxon>
        <taxon>Basidiomycota</taxon>
        <taxon>Agaricomycotina</taxon>
        <taxon>Agaricomycetes</taxon>
        <taxon>Agaricomycetidae</taxon>
        <taxon>Agaricales</taxon>
        <taxon>Pluteineae</taxon>
        <taxon>Amanitaceae</taxon>
        <taxon>Amanita</taxon>
    </lineage>
</organism>
<dbReference type="InterPro" id="IPR036249">
    <property type="entry name" value="Thioredoxin-like_sf"/>
</dbReference>
<evidence type="ECO:0000313" key="3">
    <source>
        <dbReference type="Proteomes" id="UP000054549"/>
    </source>
</evidence>
<dbReference type="InterPro" id="IPR004045">
    <property type="entry name" value="Glutathione_S-Trfase_N"/>
</dbReference>
<dbReference type="HOGENOM" id="CLU_011226_4_3_1"/>
<dbReference type="InParanoid" id="A0A0C2SIT1"/>
<keyword evidence="3" id="KW-1185">Reference proteome</keyword>
<gene>
    <name evidence="2" type="ORF">M378DRAFT_1068500</name>
</gene>
<evidence type="ECO:0000259" key="1">
    <source>
        <dbReference type="Pfam" id="PF13409"/>
    </source>
</evidence>
<dbReference type="SUPFAM" id="SSF52833">
    <property type="entry name" value="Thioredoxin-like"/>
    <property type="match status" value="1"/>
</dbReference>
<proteinExistence type="predicted"/>
<feature type="non-terminal residue" evidence="2">
    <location>
        <position position="169"/>
    </location>
</feature>
<dbReference type="Gene3D" id="3.40.30.10">
    <property type="entry name" value="Glutaredoxin"/>
    <property type="match status" value="1"/>
</dbReference>
<dbReference type="Pfam" id="PF13409">
    <property type="entry name" value="GST_N_2"/>
    <property type="match status" value="1"/>
</dbReference>
<dbReference type="OrthoDB" id="4951845at2759"/>